<dbReference type="AlphaFoldDB" id="A0A8K0N778"/>
<dbReference type="InterPro" id="IPR003676">
    <property type="entry name" value="SAUR_fam"/>
</dbReference>
<reference evidence="3" key="2">
    <citation type="submission" date="2019-07" db="EMBL/GenBank/DDBJ databases">
        <authorList>
            <person name="Yang Y."/>
            <person name="Bocs S."/>
            <person name="Baudouin L."/>
        </authorList>
    </citation>
    <scope>NUCLEOTIDE SEQUENCE</scope>
    <source>
        <tissue evidence="3">Spear leaf of Hainan Tall coconut</tissue>
    </source>
</reference>
<dbReference type="PANTHER" id="PTHR31374">
    <property type="entry name" value="AUXIN-INDUCED PROTEIN-LIKE-RELATED"/>
    <property type="match status" value="1"/>
</dbReference>
<evidence type="ECO:0000313" key="4">
    <source>
        <dbReference type="Proteomes" id="UP000797356"/>
    </source>
</evidence>
<evidence type="ECO:0000256" key="2">
    <source>
        <dbReference type="SAM" id="MobiDB-lite"/>
    </source>
</evidence>
<comment type="similarity">
    <text evidence="1">Belongs to the ARG7 family.</text>
</comment>
<dbReference type="OrthoDB" id="1930622at2759"/>
<dbReference type="GO" id="GO:0009733">
    <property type="term" value="P:response to auxin"/>
    <property type="evidence" value="ECO:0007669"/>
    <property type="project" value="InterPro"/>
</dbReference>
<organism evidence="3 4">
    <name type="scientific">Cocos nucifera</name>
    <name type="common">Coconut palm</name>
    <dbReference type="NCBI Taxonomy" id="13894"/>
    <lineage>
        <taxon>Eukaryota</taxon>
        <taxon>Viridiplantae</taxon>
        <taxon>Streptophyta</taxon>
        <taxon>Embryophyta</taxon>
        <taxon>Tracheophyta</taxon>
        <taxon>Spermatophyta</taxon>
        <taxon>Magnoliopsida</taxon>
        <taxon>Liliopsida</taxon>
        <taxon>Arecaceae</taxon>
        <taxon>Arecoideae</taxon>
        <taxon>Cocoseae</taxon>
        <taxon>Attaleinae</taxon>
        <taxon>Cocos</taxon>
    </lineage>
</organism>
<sequence length="101" mass="11502">MKPAPPIQGNLSDHEFEEEEEEEEEADRIGVVPEDVKEGHFAVVAVFDEKPKRFVVSLGCLSHPMFLRLLELAEEEFGFRQEGPLAIPCRPSDLENIIREL</sequence>
<evidence type="ECO:0000256" key="1">
    <source>
        <dbReference type="ARBA" id="ARBA00006974"/>
    </source>
</evidence>
<reference evidence="3" key="1">
    <citation type="journal article" date="2017" name="Gigascience">
        <title>The genome draft of coconut (Cocos nucifera).</title>
        <authorList>
            <person name="Xiao Y."/>
            <person name="Xu P."/>
            <person name="Fan H."/>
            <person name="Baudouin L."/>
            <person name="Xia W."/>
            <person name="Bocs S."/>
            <person name="Xu J."/>
            <person name="Li Q."/>
            <person name="Guo A."/>
            <person name="Zhou L."/>
            <person name="Li J."/>
            <person name="Wu Y."/>
            <person name="Ma Z."/>
            <person name="Armero A."/>
            <person name="Issali A.E."/>
            <person name="Liu N."/>
            <person name="Peng M."/>
            <person name="Yang Y."/>
        </authorList>
    </citation>
    <scope>NUCLEOTIDE SEQUENCE</scope>
    <source>
        <tissue evidence="3">Spear leaf of Hainan Tall coconut</tissue>
    </source>
</reference>
<evidence type="ECO:0000313" key="3">
    <source>
        <dbReference type="EMBL" id="KAG1359667.1"/>
    </source>
</evidence>
<protein>
    <submittedName>
        <fullName evidence="3">Auxin-responsive protein SAUR32-like</fullName>
    </submittedName>
</protein>
<name>A0A8K0N778_COCNU</name>
<feature type="compositionally biased region" description="Acidic residues" evidence="2">
    <location>
        <begin position="15"/>
        <end position="26"/>
    </location>
</feature>
<gene>
    <name evidence="3" type="ORF">COCNU_08G011130</name>
</gene>
<comment type="caution">
    <text evidence="3">The sequence shown here is derived from an EMBL/GenBank/DDBJ whole genome shotgun (WGS) entry which is preliminary data.</text>
</comment>
<dbReference type="Pfam" id="PF02519">
    <property type="entry name" value="Auxin_inducible"/>
    <property type="match status" value="1"/>
</dbReference>
<proteinExistence type="inferred from homology"/>
<dbReference type="PANTHER" id="PTHR31374:SF16">
    <property type="entry name" value="AUXIN-RESPONSIVE FAMILY PROTEIN"/>
    <property type="match status" value="1"/>
</dbReference>
<keyword evidence="4" id="KW-1185">Reference proteome</keyword>
<accession>A0A8K0N778</accession>
<feature type="region of interest" description="Disordered" evidence="2">
    <location>
        <begin position="1"/>
        <end position="28"/>
    </location>
</feature>
<dbReference type="Proteomes" id="UP000797356">
    <property type="component" value="Chromosome 8"/>
</dbReference>
<dbReference type="EMBL" id="CM017879">
    <property type="protein sequence ID" value="KAG1359667.1"/>
    <property type="molecule type" value="Genomic_DNA"/>
</dbReference>